<sequence>MFTARTMNTHAIRTENREGRVPASTTRILKSEPEQIALMRIESPKFLTNRHAPKSRSRHQRVASHRCRSPRTASKHASILEHTKSRAKRRTALTSCARAPRGRGTPWRPRRRR</sequence>
<dbReference type="EMBL" id="GBRH01251261">
    <property type="protein sequence ID" value="JAD46634.1"/>
    <property type="molecule type" value="Transcribed_RNA"/>
</dbReference>
<feature type="region of interest" description="Disordered" evidence="1">
    <location>
        <begin position="1"/>
        <end position="24"/>
    </location>
</feature>
<reference evidence="2" key="2">
    <citation type="journal article" date="2015" name="Data Brief">
        <title>Shoot transcriptome of the giant reed, Arundo donax.</title>
        <authorList>
            <person name="Barrero R.A."/>
            <person name="Guerrero F.D."/>
            <person name="Moolhuijzen P."/>
            <person name="Goolsby J.A."/>
            <person name="Tidwell J."/>
            <person name="Bellgard S.E."/>
            <person name="Bellgard M.I."/>
        </authorList>
    </citation>
    <scope>NUCLEOTIDE SEQUENCE</scope>
    <source>
        <tissue evidence="2">Shoot tissue taken approximately 20 cm above the soil surface</tissue>
    </source>
</reference>
<dbReference type="AlphaFoldDB" id="A0A0A9A4S2"/>
<organism evidence="2">
    <name type="scientific">Arundo donax</name>
    <name type="common">Giant reed</name>
    <name type="synonym">Donax arundinaceus</name>
    <dbReference type="NCBI Taxonomy" id="35708"/>
    <lineage>
        <taxon>Eukaryota</taxon>
        <taxon>Viridiplantae</taxon>
        <taxon>Streptophyta</taxon>
        <taxon>Embryophyta</taxon>
        <taxon>Tracheophyta</taxon>
        <taxon>Spermatophyta</taxon>
        <taxon>Magnoliopsida</taxon>
        <taxon>Liliopsida</taxon>
        <taxon>Poales</taxon>
        <taxon>Poaceae</taxon>
        <taxon>PACMAD clade</taxon>
        <taxon>Arundinoideae</taxon>
        <taxon>Arundineae</taxon>
        <taxon>Arundo</taxon>
    </lineage>
</organism>
<reference evidence="2" key="1">
    <citation type="submission" date="2014-09" db="EMBL/GenBank/DDBJ databases">
        <authorList>
            <person name="Magalhaes I.L.F."/>
            <person name="Oliveira U."/>
            <person name="Santos F.R."/>
            <person name="Vidigal T.H.D.A."/>
            <person name="Brescovit A.D."/>
            <person name="Santos A.J."/>
        </authorList>
    </citation>
    <scope>NUCLEOTIDE SEQUENCE</scope>
    <source>
        <tissue evidence="2">Shoot tissue taken approximately 20 cm above the soil surface</tissue>
    </source>
</reference>
<feature type="compositionally biased region" description="Basic residues" evidence="1">
    <location>
        <begin position="51"/>
        <end position="69"/>
    </location>
</feature>
<name>A0A0A9A4S2_ARUDO</name>
<feature type="compositionally biased region" description="Low complexity" evidence="1">
    <location>
        <begin position="97"/>
        <end position="107"/>
    </location>
</feature>
<evidence type="ECO:0000256" key="1">
    <source>
        <dbReference type="SAM" id="MobiDB-lite"/>
    </source>
</evidence>
<protein>
    <submittedName>
        <fullName evidence="2">Uncharacterized protein</fullName>
    </submittedName>
</protein>
<accession>A0A0A9A4S2</accession>
<proteinExistence type="predicted"/>
<feature type="compositionally biased region" description="Polar residues" evidence="1">
    <location>
        <begin position="1"/>
        <end position="11"/>
    </location>
</feature>
<feature type="region of interest" description="Disordered" evidence="1">
    <location>
        <begin position="49"/>
        <end position="113"/>
    </location>
</feature>
<evidence type="ECO:0000313" key="2">
    <source>
        <dbReference type="EMBL" id="JAD46634.1"/>
    </source>
</evidence>